<dbReference type="Proteomes" id="UP001359485">
    <property type="component" value="Unassembled WGS sequence"/>
</dbReference>
<dbReference type="EMBL" id="JAWJWF010000046">
    <property type="protein sequence ID" value="KAK6623855.1"/>
    <property type="molecule type" value="Genomic_DNA"/>
</dbReference>
<name>A0ABR1AMZ5_POLSC</name>
<accession>A0ABR1AMZ5</accession>
<keyword evidence="2" id="KW-1185">Reference proteome</keyword>
<comment type="caution">
    <text evidence="1">The sequence shown here is derived from an EMBL/GenBank/DDBJ whole genome shotgun (WGS) entry which is preliminary data.</text>
</comment>
<evidence type="ECO:0000313" key="2">
    <source>
        <dbReference type="Proteomes" id="UP001359485"/>
    </source>
</evidence>
<sequence>MLSDEEQSNVISVQKIAVRIRPLRNDETGRILHSVDDQFSRTQIPSSPFTREVAFLNWKEQTLDARHTTGIKENYTYPLLIADKYRSQIRIVLQQPPDSGTHKCKFSRFPFGKGKCQRYTKVLPSRKLACESAISDHQRDSTTDLEESGRQKLQNWVTKERNWVSVENDKEMERITAD</sequence>
<organism evidence="1 2">
    <name type="scientific">Polyplax serrata</name>
    <name type="common">Common mouse louse</name>
    <dbReference type="NCBI Taxonomy" id="468196"/>
    <lineage>
        <taxon>Eukaryota</taxon>
        <taxon>Metazoa</taxon>
        <taxon>Ecdysozoa</taxon>
        <taxon>Arthropoda</taxon>
        <taxon>Hexapoda</taxon>
        <taxon>Insecta</taxon>
        <taxon>Pterygota</taxon>
        <taxon>Neoptera</taxon>
        <taxon>Paraneoptera</taxon>
        <taxon>Psocodea</taxon>
        <taxon>Troctomorpha</taxon>
        <taxon>Phthiraptera</taxon>
        <taxon>Anoplura</taxon>
        <taxon>Polyplacidae</taxon>
        <taxon>Polyplax</taxon>
    </lineage>
</organism>
<gene>
    <name evidence="1" type="ORF">RUM44_010711</name>
</gene>
<reference evidence="1 2" key="1">
    <citation type="submission" date="2023-09" db="EMBL/GenBank/DDBJ databases">
        <title>Genomes of two closely related lineages of the louse Polyplax serrata with different host specificities.</title>
        <authorList>
            <person name="Martinu J."/>
            <person name="Tarabai H."/>
            <person name="Stefka J."/>
            <person name="Hypsa V."/>
        </authorList>
    </citation>
    <scope>NUCLEOTIDE SEQUENCE [LARGE SCALE GENOMIC DNA]</scope>
    <source>
        <strain evidence="1">98ZLc_SE</strain>
    </source>
</reference>
<evidence type="ECO:0000313" key="1">
    <source>
        <dbReference type="EMBL" id="KAK6623855.1"/>
    </source>
</evidence>
<protein>
    <submittedName>
        <fullName evidence="1">Uncharacterized protein</fullName>
    </submittedName>
</protein>
<proteinExistence type="predicted"/>